<dbReference type="EMBL" id="BAABAQ010000020">
    <property type="protein sequence ID" value="GAA4209508.1"/>
    <property type="molecule type" value="Genomic_DNA"/>
</dbReference>
<proteinExistence type="predicted"/>
<evidence type="ECO:0000313" key="2">
    <source>
        <dbReference type="Proteomes" id="UP001501251"/>
    </source>
</evidence>
<name>A0ABP8BL12_9ACTN</name>
<dbReference type="RefSeq" id="WP_344923192.1">
    <property type="nucleotide sequence ID" value="NZ_BAABAQ010000020.1"/>
</dbReference>
<comment type="caution">
    <text evidence="1">The sequence shown here is derived from an EMBL/GenBank/DDBJ whole genome shotgun (WGS) entry which is preliminary data.</text>
</comment>
<reference evidence="2" key="1">
    <citation type="journal article" date="2019" name="Int. J. Syst. Evol. Microbiol.">
        <title>The Global Catalogue of Microorganisms (GCM) 10K type strain sequencing project: providing services to taxonomists for standard genome sequencing and annotation.</title>
        <authorList>
            <consortium name="The Broad Institute Genomics Platform"/>
            <consortium name="The Broad Institute Genome Sequencing Center for Infectious Disease"/>
            <person name="Wu L."/>
            <person name="Ma J."/>
        </authorList>
    </citation>
    <scope>NUCLEOTIDE SEQUENCE [LARGE SCALE GENOMIC DNA]</scope>
    <source>
        <strain evidence="2">JCM 17388</strain>
    </source>
</reference>
<protein>
    <recommendedName>
        <fullName evidence="3">PIN domain-containing protein</fullName>
    </recommendedName>
</protein>
<organism evidence="1 2">
    <name type="scientific">Streptosporangium oxazolinicum</name>
    <dbReference type="NCBI Taxonomy" id="909287"/>
    <lineage>
        <taxon>Bacteria</taxon>
        <taxon>Bacillati</taxon>
        <taxon>Actinomycetota</taxon>
        <taxon>Actinomycetes</taxon>
        <taxon>Streptosporangiales</taxon>
        <taxon>Streptosporangiaceae</taxon>
        <taxon>Streptosporangium</taxon>
    </lineage>
</organism>
<keyword evidence="2" id="KW-1185">Reference proteome</keyword>
<dbReference type="Proteomes" id="UP001501251">
    <property type="component" value="Unassembled WGS sequence"/>
</dbReference>
<evidence type="ECO:0008006" key="3">
    <source>
        <dbReference type="Google" id="ProtNLM"/>
    </source>
</evidence>
<evidence type="ECO:0000313" key="1">
    <source>
        <dbReference type="EMBL" id="GAA4209508.1"/>
    </source>
</evidence>
<sequence length="135" mass="14240">MIGLVFDVSALRLWGEQASRYLEALVWARATHTGHLAPLIIPTPALVAALAGIRPPARAVLDVLLGLDIHIAEPLTPAIAPAIADLMRAARTSAPEAVTAAAVVHAAKSRNLPVCTTNPYPLQALWPDIVIDLIP</sequence>
<accession>A0ABP8BL12</accession>
<gene>
    <name evidence="1" type="ORF">GCM10022252_76140</name>
</gene>